<protein>
    <recommendedName>
        <fullName evidence="1">DUF7341 domain-containing protein</fullName>
    </recommendedName>
</protein>
<dbReference type="InterPro" id="IPR055765">
    <property type="entry name" value="DUF7341"/>
</dbReference>
<evidence type="ECO:0000259" key="1">
    <source>
        <dbReference type="Pfam" id="PF24030"/>
    </source>
</evidence>
<feature type="domain" description="DUF7341" evidence="1">
    <location>
        <begin position="6"/>
        <end position="90"/>
    </location>
</feature>
<gene>
    <name evidence="2" type="ORF">FHR38_002669</name>
</gene>
<evidence type="ECO:0000313" key="2">
    <source>
        <dbReference type="EMBL" id="MBB4958936.1"/>
    </source>
</evidence>
<keyword evidence="3" id="KW-1185">Reference proteome</keyword>
<dbReference type="EMBL" id="JACHJW010000001">
    <property type="protein sequence ID" value="MBB4958936.1"/>
    <property type="molecule type" value="Genomic_DNA"/>
</dbReference>
<reference evidence="2 3" key="1">
    <citation type="submission" date="2020-08" db="EMBL/GenBank/DDBJ databases">
        <title>Sequencing the genomes of 1000 actinobacteria strains.</title>
        <authorList>
            <person name="Klenk H.-P."/>
        </authorList>
    </citation>
    <scope>NUCLEOTIDE SEQUENCE [LARGE SCALE GENOMIC DNA]</scope>
    <source>
        <strain evidence="2 3">DSM 45886</strain>
    </source>
</reference>
<dbReference type="Pfam" id="PF24030">
    <property type="entry name" value="DUF7341"/>
    <property type="match status" value="1"/>
</dbReference>
<proteinExistence type="predicted"/>
<dbReference type="AlphaFoldDB" id="A0A7W7WP81"/>
<sequence length="147" mass="16281">MMTPTAHADTLTADVDQLTKPIHVAIQGRIITHPSLLDALRDACTPSANSGGNITRRAPTSRPPARLDTIDRLAEIYVGISTWHSRLNLPSPPRNADWQKAVLRAFPAAVPDLAPAIADYLRDEIHDWWRVAAVGSGWRPEQLRKLR</sequence>
<name>A0A7W7WP81_9ACTN</name>
<dbReference type="Proteomes" id="UP000578819">
    <property type="component" value="Unassembled WGS sequence"/>
</dbReference>
<accession>A0A7W7WP81</accession>
<comment type="caution">
    <text evidence="2">The sequence shown here is derived from an EMBL/GenBank/DDBJ whole genome shotgun (WGS) entry which is preliminary data.</text>
</comment>
<evidence type="ECO:0000313" key="3">
    <source>
        <dbReference type="Proteomes" id="UP000578819"/>
    </source>
</evidence>
<organism evidence="2 3">
    <name type="scientific">Micromonospora polyrhachis</name>
    <dbReference type="NCBI Taxonomy" id="1282883"/>
    <lineage>
        <taxon>Bacteria</taxon>
        <taxon>Bacillati</taxon>
        <taxon>Actinomycetota</taxon>
        <taxon>Actinomycetes</taxon>
        <taxon>Micromonosporales</taxon>
        <taxon>Micromonosporaceae</taxon>
        <taxon>Micromonospora</taxon>
    </lineage>
</organism>